<comment type="caution">
    <text evidence="2">The sequence shown here is derived from an EMBL/GenBank/DDBJ whole genome shotgun (WGS) entry which is preliminary data.</text>
</comment>
<proteinExistence type="predicted"/>
<dbReference type="Proteomes" id="UP000237340">
    <property type="component" value="Unassembled WGS sequence"/>
</dbReference>
<organism evidence="2 3">
    <name type="scientific">Cryobacterium zongtaii</name>
    <dbReference type="NCBI Taxonomy" id="1259217"/>
    <lineage>
        <taxon>Bacteria</taxon>
        <taxon>Bacillati</taxon>
        <taxon>Actinomycetota</taxon>
        <taxon>Actinomycetes</taxon>
        <taxon>Micrococcales</taxon>
        <taxon>Microbacteriaceae</taxon>
        <taxon>Cryobacterium</taxon>
    </lineage>
</organism>
<feature type="transmembrane region" description="Helical" evidence="1">
    <location>
        <begin position="23"/>
        <end position="47"/>
    </location>
</feature>
<name>A0A2S3ZLT7_9MICO</name>
<feature type="transmembrane region" description="Helical" evidence="1">
    <location>
        <begin position="67"/>
        <end position="88"/>
    </location>
</feature>
<feature type="transmembrane region" description="Helical" evidence="1">
    <location>
        <begin position="125"/>
        <end position="146"/>
    </location>
</feature>
<evidence type="ECO:0000313" key="2">
    <source>
        <dbReference type="EMBL" id="POH69634.1"/>
    </source>
</evidence>
<keyword evidence="1" id="KW-0812">Transmembrane</keyword>
<keyword evidence="3" id="KW-1185">Reference proteome</keyword>
<accession>A0A2S3ZLT7</accession>
<keyword evidence="1" id="KW-1133">Transmembrane helix</keyword>
<keyword evidence="1" id="KW-0472">Membrane</keyword>
<sequence length="158" mass="16871">MASLPASVRPAVPGTDLSRPRRLWWLALLVVGWFNLLSALGGGLGLIVGNGMGMPMSWLVGTPFDSYVIPGFILLVVIGGTQALAVLGQHGRQPWYTGAAGVAGFGMIIWIYVEVALLPVYSFLHTLYFVSGTLQLIALLLCLGILPADRRVVAEPLE</sequence>
<protein>
    <submittedName>
        <fullName evidence="2">Uncharacterized protein</fullName>
    </submittedName>
</protein>
<dbReference type="RefSeq" id="WP_103459298.1">
    <property type="nucleotide sequence ID" value="NZ_PPXD01000002.1"/>
</dbReference>
<evidence type="ECO:0000313" key="3">
    <source>
        <dbReference type="Proteomes" id="UP000237340"/>
    </source>
</evidence>
<reference evidence="2 3" key="1">
    <citation type="submission" date="2018-01" db="EMBL/GenBank/DDBJ databases">
        <title>Cryobacterium sp. nov., from glaciers in China.</title>
        <authorList>
            <person name="Liu Q."/>
            <person name="Xin Y.-H."/>
        </authorList>
    </citation>
    <scope>NUCLEOTIDE SEQUENCE [LARGE SCALE GENOMIC DNA]</scope>
    <source>
        <strain evidence="2 3">TMN-42</strain>
    </source>
</reference>
<feature type="transmembrane region" description="Helical" evidence="1">
    <location>
        <begin position="95"/>
        <end position="113"/>
    </location>
</feature>
<dbReference type="EMBL" id="PPXD01000002">
    <property type="protein sequence ID" value="POH69634.1"/>
    <property type="molecule type" value="Genomic_DNA"/>
</dbReference>
<gene>
    <name evidence="2" type="ORF">C3B61_01625</name>
</gene>
<dbReference type="AlphaFoldDB" id="A0A2S3ZLT7"/>
<evidence type="ECO:0000256" key="1">
    <source>
        <dbReference type="SAM" id="Phobius"/>
    </source>
</evidence>